<dbReference type="GeneID" id="54476173"/>
<sequence length="275" mass="30985">MAPIRRYLRITKHSVLEVRIYLDKPSDAPWLLSSRDPVLPRIMAEIRPKVLPKLREENENAKKKGGKKKKGIKDVVSTEEFEVVIFLKELSTRHVLLTKQKSFVDKPRLKSNSSKLTGWLNNTDNLTAGSEASGQRATDILQEDEDDEVVELYNIPAANTGSKRKAQGEDDEALILSSDEEPAFQTQEERGSKRHKRAASRPQPTSEEVDDKKKLAMNTSFHGFRIYGRTLCLVVKRKGRTAAREDVPLGGSQMMEKWVSTQAAQEAGLEEDEDG</sequence>
<organism evidence="2 3">
    <name type="scientific">Neohortaea acidophila</name>
    <dbReference type="NCBI Taxonomy" id="245834"/>
    <lineage>
        <taxon>Eukaryota</taxon>
        <taxon>Fungi</taxon>
        <taxon>Dikarya</taxon>
        <taxon>Ascomycota</taxon>
        <taxon>Pezizomycotina</taxon>
        <taxon>Dothideomycetes</taxon>
        <taxon>Dothideomycetidae</taxon>
        <taxon>Mycosphaerellales</taxon>
        <taxon>Teratosphaeriaceae</taxon>
        <taxon>Neohortaea</taxon>
    </lineage>
</organism>
<feature type="region of interest" description="Disordered" evidence="1">
    <location>
        <begin position="114"/>
        <end position="136"/>
    </location>
</feature>
<name>A0A6A6Q3P3_9PEZI</name>
<keyword evidence="3" id="KW-1185">Reference proteome</keyword>
<feature type="region of interest" description="Disordered" evidence="1">
    <location>
        <begin position="175"/>
        <end position="213"/>
    </location>
</feature>
<evidence type="ECO:0000256" key="1">
    <source>
        <dbReference type="SAM" id="MobiDB-lite"/>
    </source>
</evidence>
<evidence type="ECO:0000313" key="3">
    <source>
        <dbReference type="Proteomes" id="UP000799767"/>
    </source>
</evidence>
<dbReference type="RefSeq" id="XP_033593240.1">
    <property type="nucleotide sequence ID" value="XM_033735171.1"/>
</dbReference>
<gene>
    <name evidence="2" type="ORF">BDY17DRAFT_308092</name>
</gene>
<dbReference type="AlphaFoldDB" id="A0A6A6Q3P3"/>
<reference evidence="2" key="1">
    <citation type="journal article" date="2020" name="Stud. Mycol.">
        <title>101 Dothideomycetes genomes: a test case for predicting lifestyles and emergence of pathogens.</title>
        <authorList>
            <person name="Haridas S."/>
            <person name="Albert R."/>
            <person name="Binder M."/>
            <person name="Bloem J."/>
            <person name="Labutti K."/>
            <person name="Salamov A."/>
            <person name="Andreopoulos B."/>
            <person name="Baker S."/>
            <person name="Barry K."/>
            <person name="Bills G."/>
            <person name="Bluhm B."/>
            <person name="Cannon C."/>
            <person name="Castanera R."/>
            <person name="Culley D."/>
            <person name="Daum C."/>
            <person name="Ezra D."/>
            <person name="Gonzalez J."/>
            <person name="Henrissat B."/>
            <person name="Kuo A."/>
            <person name="Liang C."/>
            <person name="Lipzen A."/>
            <person name="Lutzoni F."/>
            <person name="Magnuson J."/>
            <person name="Mondo S."/>
            <person name="Nolan M."/>
            <person name="Ohm R."/>
            <person name="Pangilinan J."/>
            <person name="Park H.-J."/>
            <person name="Ramirez L."/>
            <person name="Alfaro M."/>
            <person name="Sun H."/>
            <person name="Tritt A."/>
            <person name="Yoshinaga Y."/>
            <person name="Zwiers L.-H."/>
            <person name="Turgeon B."/>
            <person name="Goodwin S."/>
            <person name="Spatafora J."/>
            <person name="Crous P."/>
            <person name="Grigoriev I."/>
        </authorList>
    </citation>
    <scope>NUCLEOTIDE SEQUENCE</scope>
    <source>
        <strain evidence="2">CBS 113389</strain>
    </source>
</reference>
<protein>
    <submittedName>
        <fullName evidence="2">Uncharacterized protein</fullName>
    </submittedName>
</protein>
<dbReference type="Proteomes" id="UP000799767">
    <property type="component" value="Unassembled WGS sequence"/>
</dbReference>
<accession>A0A6A6Q3P3</accession>
<dbReference type="EMBL" id="MU001632">
    <property type="protein sequence ID" value="KAF2486671.1"/>
    <property type="molecule type" value="Genomic_DNA"/>
</dbReference>
<evidence type="ECO:0000313" key="2">
    <source>
        <dbReference type="EMBL" id="KAF2486671.1"/>
    </source>
</evidence>
<dbReference type="OrthoDB" id="5374757at2759"/>
<dbReference type="PANTHER" id="PTHR40635:SF1">
    <property type="match status" value="1"/>
</dbReference>
<dbReference type="PANTHER" id="PTHR40635">
    <property type="match status" value="1"/>
</dbReference>
<proteinExistence type="predicted"/>